<dbReference type="OrthoDB" id="5593847at2"/>
<comment type="caution">
    <text evidence="3">The sequence shown here is derived from an EMBL/GenBank/DDBJ whole genome shotgun (WGS) entry which is preliminary data.</text>
</comment>
<dbReference type="InterPro" id="IPR027417">
    <property type="entry name" value="P-loop_NTPase"/>
</dbReference>
<dbReference type="Gene3D" id="3.40.50.300">
    <property type="entry name" value="P-loop containing nucleotide triphosphate hydrolases"/>
    <property type="match status" value="1"/>
</dbReference>
<reference evidence="3 4" key="1">
    <citation type="submission" date="2019-07" db="EMBL/GenBank/DDBJ databases">
        <title>The draft genome sequence of Vibrio algivorus M1486.</title>
        <authorList>
            <person name="Meng X."/>
        </authorList>
    </citation>
    <scope>NUCLEOTIDE SEQUENCE [LARGE SCALE GENOMIC DNA]</scope>
    <source>
        <strain evidence="3 4">M1486</strain>
    </source>
</reference>
<sequence>MNNYNNTRYPEADYKVQGLPEYNDNPLIAALPIIMSPVDVAKTLRKRPDYHSAELNLESHIRTHAINRLTRSFFVPQTNHIVVEQKLSKLIRSSYLNRNPNTATFKRKLNTIRDLVQREDLTAYIHDEVDSPASSMAIAGISGAGKSTTVNLVLNTYDRVIYHPEYHLLQVPWLKIDCPHDGSLSDFCLSFFIALGRRLNIDYRAKYASGRPTIGKMMADVADLCLIHAIGLLVIDEFQHMNLAKSGGEKKMINFLVTLVNVVEVSVVLIGTPKALRLFTSEFRQARRASGDGSIVWDRLPFDESWEDFLTELWPYQWLNNKIERTEPLTNKLYELSQGIPDIVVKLFCLAQARAILLAGSTEDETLSVELFNDVFEEEFSIVRPMLEALRSGNKKKVEECNDLVFPKLEESVIGAFDRLVSQPLPKPKPVDLGEPSENNVANSAISAIVSMGIAEDIARPLVTDALVRNPDLQLLHLMQLVTTSLTQKTQQPVNKKKRKEKPVYTSSSNWGKLPYLDLRKIYSDKTGSQYEALLEQQLIYPIDELLAG</sequence>
<proteinExistence type="predicted"/>
<dbReference type="AlphaFoldDB" id="A0A557PCZ5"/>
<name>A0A557PCZ5_9VIBR</name>
<dbReference type="SUPFAM" id="SSF52540">
    <property type="entry name" value="P-loop containing nucleoside triphosphate hydrolases"/>
    <property type="match status" value="1"/>
</dbReference>
<dbReference type="Pfam" id="PF13401">
    <property type="entry name" value="AAA_22"/>
    <property type="match status" value="1"/>
</dbReference>
<evidence type="ECO:0000313" key="3">
    <source>
        <dbReference type="EMBL" id="TVO38530.1"/>
    </source>
</evidence>
<keyword evidence="3" id="KW-0067">ATP-binding</keyword>
<dbReference type="Proteomes" id="UP000319828">
    <property type="component" value="Unassembled WGS sequence"/>
</dbReference>
<feature type="region of interest" description="Disordered" evidence="1">
    <location>
        <begin position="489"/>
        <end position="508"/>
    </location>
</feature>
<dbReference type="GO" id="GO:0016887">
    <property type="term" value="F:ATP hydrolysis activity"/>
    <property type="evidence" value="ECO:0007669"/>
    <property type="project" value="InterPro"/>
</dbReference>
<dbReference type="EMBL" id="VMKJ01000005">
    <property type="protein sequence ID" value="TVO38530.1"/>
    <property type="molecule type" value="Genomic_DNA"/>
</dbReference>
<dbReference type="GO" id="GO:0005524">
    <property type="term" value="F:ATP binding"/>
    <property type="evidence" value="ECO:0007669"/>
    <property type="project" value="UniProtKB-KW"/>
</dbReference>
<accession>A0A557PCZ5</accession>
<keyword evidence="3" id="KW-0547">Nucleotide-binding</keyword>
<dbReference type="InterPro" id="IPR049945">
    <property type="entry name" value="AAA_22"/>
</dbReference>
<dbReference type="RefSeq" id="WP_144387549.1">
    <property type="nucleotide sequence ID" value="NZ_CANNCB010000002.1"/>
</dbReference>
<evidence type="ECO:0000256" key="1">
    <source>
        <dbReference type="SAM" id="MobiDB-lite"/>
    </source>
</evidence>
<gene>
    <name evidence="3" type="ORF">FOF44_04140</name>
</gene>
<protein>
    <submittedName>
        <fullName evidence="3">ATP-binding protein</fullName>
    </submittedName>
</protein>
<evidence type="ECO:0000313" key="4">
    <source>
        <dbReference type="Proteomes" id="UP000319828"/>
    </source>
</evidence>
<organism evidence="3 4">
    <name type="scientific">Vibrio algivorus</name>
    <dbReference type="NCBI Taxonomy" id="1667024"/>
    <lineage>
        <taxon>Bacteria</taxon>
        <taxon>Pseudomonadati</taxon>
        <taxon>Pseudomonadota</taxon>
        <taxon>Gammaproteobacteria</taxon>
        <taxon>Vibrionales</taxon>
        <taxon>Vibrionaceae</taxon>
        <taxon>Vibrio</taxon>
    </lineage>
</organism>
<evidence type="ECO:0000259" key="2">
    <source>
        <dbReference type="Pfam" id="PF13401"/>
    </source>
</evidence>
<feature type="domain" description="ORC1/DEAH AAA+ ATPase" evidence="2">
    <location>
        <begin position="131"/>
        <end position="278"/>
    </location>
</feature>